<dbReference type="Gene3D" id="1.20.1250.20">
    <property type="entry name" value="MFS general substrate transporter like domains"/>
    <property type="match status" value="1"/>
</dbReference>
<dbReference type="SUPFAM" id="SSF103473">
    <property type="entry name" value="MFS general substrate transporter"/>
    <property type="match status" value="1"/>
</dbReference>
<evidence type="ECO:0000256" key="1">
    <source>
        <dbReference type="ARBA" id="ARBA00004651"/>
    </source>
</evidence>
<evidence type="ECO:0000256" key="3">
    <source>
        <dbReference type="ARBA" id="ARBA00022475"/>
    </source>
</evidence>
<evidence type="ECO:0000256" key="2">
    <source>
        <dbReference type="ARBA" id="ARBA00022448"/>
    </source>
</evidence>
<dbReference type="Pfam" id="PF07690">
    <property type="entry name" value="MFS_1"/>
    <property type="match status" value="1"/>
</dbReference>
<dbReference type="InterPro" id="IPR050171">
    <property type="entry name" value="MFS_Transporters"/>
</dbReference>
<feature type="domain" description="Major facilitator superfamily (MFS) profile" evidence="8">
    <location>
        <begin position="179"/>
        <end position="394"/>
    </location>
</feature>
<feature type="transmembrane region" description="Helical" evidence="7">
    <location>
        <begin position="81"/>
        <end position="102"/>
    </location>
</feature>
<dbReference type="Proteomes" id="UP000677812">
    <property type="component" value="Unassembled WGS sequence"/>
</dbReference>
<reference evidence="9 10" key="1">
    <citation type="submission" date="2021-04" db="EMBL/GenBank/DDBJ databases">
        <title>The complete genome sequence of Neokomagataea sp. TBRC 2177.</title>
        <authorList>
            <person name="Charoenyingcharoen P."/>
            <person name="Yukphan P."/>
        </authorList>
    </citation>
    <scope>NUCLEOTIDE SEQUENCE [LARGE SCALE GENOMIC DNA]</scope>
    <source>
        <strain evidence="9 10">TBRC 2177</strain>
    </source>
</reference>
<evidence type="ECO:0000313" key="10">
    <source>
        <dbReference type="Proteomes" id="UP000677812"/>
    </source>
</evidence>
<dbReference type="EMBL" id="JAGRQH010000010">
    <property type="protein sequence ID" value="MBR0560551.1"/>
    <property type="molecule type" value="Genomic_DNA"/>
</dbReference>
<feature type="transmembrane region" description="Helical" evidence="7">
    <location>
        <begin position="221"/>
        <end position="248"/>
    </location>
</feature>
<dbReference type="InterPro" id="IPR011701">
    <property type="entry name" value="MFS"/>
</dbReference>
<feature type="transmembrane region" description="Helical" evidence="7">
    <location>
        <begin position="254"/>
        <end position="273"/>
    </location>
</feature>
<dbReference type="NCBIfam" id="NF003477">
    <property type="entry name" value="PRK05122.1"/>
    <property type="match status" value="1"/>
</dbReference>
<dbReference type="RefSeq" id="WP_211683050.1">
    <property type="nucleotide sequence ID" value="NZ_JAGRQH010000010.1"/>
</dbReference>
<evidence type="ECO:0000256" key="6">
    <source>
        <dbReference type="ARBA" id="ARBA00023136"/>
    </source>
</evidence>
<evidence type="ECO:0000259" key="8">
    <source>
        <dbReference type="PROSITE" id="PS50850"/>
    </source>
</evidence>
<evidence type="ECO:0000256" key="7">
    <source>
        <dbReference type="SAM" id="Phobius"/>
    </source>
</evidence>
<feature type="transmembrane region" description="Helical" evidence="7">
    <location>
        <begin position="372"/>
        <end position="392"/>
    </location>
</feature>
<keyword evidence="4 7" id="KW-0812">Transmembrane</keyword>
<feature type="transmembrane region" description="Helical" evidence="7">
    <location>
        <begin position="344"/>
        <end position="366"/>
    </location>
</feature>
<keyword evidence="2" id="KW-0813">Transport</keyword>
<feature type="transmembrane region" description="Helical" evidence="7">
    <location>
        <begin position="114"/>
        <end position="136"/>
    </location>
</feature>
<evidence type="ECO:0000256" key="4">
    <source>
        <dbReference type="ARBA" id="ARBA00022692"/>
    </source>
</evidence>
<evidence type="ECO:0000256" key="5">
    <source>
        <dbReference type="ARBA" id="ARBA00022989"/>
    </source>
</evidence>
<evidence type="ECO:0000313" key="9">
    <source>
        <dbReference type="EMBL" id="MBR0560551.1"/>
    </source>
</evidence>
<comment type="caution">
    <text evidence="9">The sequence shown here is derived from an EMBL/GenBank/DDBJ whole genome shotgun (WGS) entry which is preliminary data.</text>
</comment>
<keyword evidence="3" id="KW-1003">Cell membrane</keyword>
<accession>A0ABS5E9T1</accession>
<keyword evidence="5 7" id="KW-1133">Transmembrane helix</keyword>
<feature type="transmembrane region" description="Helical" evidence="7">
    <location>
        <begin position="285"/>
        <end position="303"/>
    </location>
</feature>
<feature type="transmembrane region" description="Helical" evidence="7">
    <location>
        <begin position="309"/>
        <end position="332"/>
    </location>
</feature>
<dbReference type="PANTHER" id="PTHR23517:SF13">
    <property type="entry name" value="MAJOR FACILITATOR SUPERFAMILY MFS_1"/>
    <property type="match status" value="1"/>
</dbReference>
<name>A0ABS5E9T1_9PROT</name>
<comment type="subcellular location">
    <subcellularLocation>
        <location evidence="1">Cell membrane</location>
        <topology evidence="1">Multi-pass membrane protein</topology>
    </subcellularLocation>
</comment>
<dbReference type="PANTHER" id="PTHR23517">
    <property type="entry name" value="RESISTANCE PROTEIN MDTM, PUTATIVE-RELATED-RELATED"/>
    <property type="match status" value="1"/>
</dbReference>
<sequence>MTTEDMPVTSPTQQVLPVVLFNLLVYIVIGLPSTVLTLFVHEKLGYSTTIAGLSFSLQYLATFAGRAPAGKRIDLYGPKPVVAMGLLACILSGTSLFCAGFLQHTALLSLTVLLISRLFLGWAESWVATGVTVWNIGRVGSKHTATAISWNGVTSYGGIALGAPLGAKLAHLPGLFGSIIGVGITALILPLIGLTIITFYKGLSPAPSHAKRLPFSHALRLVFPHGMALATGSVGFGAISSFLALYYAHNHWSGAGFAVTTFGLVFVFVRLAFGKQINARGGAEIAALSLLVEASGLALIGFVHSPIAALTGSALTGAGFSLLFPSLGTLAVNRAGAQNRGAALGAYSIFTDLSVACCGLILGQLIEATNYTTMFAATALCSLIGVGISRVLKD</sequence>
<gene>
    <name evidence="9" type="ORF">KB213_10875</name>
</gene>
<keyword evidence="10" id="KW-1185">Reference proteome</keyword>
<keyword evidence="6 7" id="KW-0472">Membrane</keyword>
<dbReference type="InterPro" id="IPR036259">
    <property type="entry name" value="MFS_trans_sf"/>
</dbReference>
<feature type="transmembrane region" description="Helical" evidence="7">
    <location>
        <begin position="179"/>
        <end position="200"/>
    </location>
</feature>
<proteinExistence type="predicted"/>
<dbReference type="PROSITE" id="PS50850">
    <property type="entry name" value="MFS"/>
    <property type="match status" value="1"/>
</dbReference>
<dbReference type="CDD" id="cd17489">
    <property type="entry name" value="MFS_YfcJ_like"/>
    <property type="match status" value="1"/>
</dbReference>
<organism evidence="9 10">
    <name type="scientific">Neokomagataea anthophila</name>
    <dbReference type="NCBI Taxonomy" id="2826925"/>
    <lineage>
        <taxon>Bacteria</taxon>
        <taxon>Pseudomonadati</taxon>
        <taxon>Pseudomonadota</taxon>
        <taxon>Alphaproteobacteria</taxon>
        <taxon>Acetobacterales</taxon>
        <taxon>Acetobacteraceae</taxon>
        <taxon>Neokomagataea</taxon>
    </lineage>
</organism>
<dbReference type="InterPro" id="IPR020846">
    <property type="entry name" value="MFS_dom"/>
</dbReference>
<feature type="transmembrane region" description="Helical" evidence="7">
    <location>
        <begin position="20"/>
        <end position="40"/>
    </location>
</feature>
<protein>
    <submittedName>
        <fullName evidence="9">MFS transporter</fullName>
    </submittedName>
</protein>